<organism evidence="4 5">
    <name type="scientific">Catenulispora pinistramenti</name>
    <dbReference type="NCBI Taxonomy" id="2705254"/>
    <lineage>
        <taxon>Bacteria</taxon>
        <taxon>Bacillati</taxon>
        <taxon>Actinomycetota</taxon>
        <taxon>Actinomycetes</taxon>
        <taxon>Catenulisporales</taxon>
        <taxon>Catenulisporaceae</taxon>
        <taxon>Catenulispora</taxon>
    </lineage>
</organism>
<dbReference type="InterPro" id="IPR035992">
    <property type="entry name" value="Ricin_B-like_lectins"/>
</dbReference>
<dbReference type="PROSITE" id="PS51257">
    <property type="entry name" value="PROKAR_LIPOPROTEIN"/>
    <property type="match status" value="1"/>
</dbReference>
<evidence type="ECO:0000313" key="4">
    <source>
        <dbReference type="EMBL" id="MBS2547124.1"/>
    </source>
</evidence>
<accession>A0ABS5KM76</accession>
<gene>
    <name evidence="4" type="ORF">KGQ19_09595</name>
</gene>
<dbReference type="Pfam" id="PF14200">
    <property type="entry name" value="RicinB_lectin_2"/>
    <property type="match status" value="1"/>
</dbReference>
<keyword evidence="1" id="KW-0732">Signal</keyword>
<evidence type="ECO:0000259" key="2">
    <source>
        <dbReference type="Pfam" id="PF00652"/>
    </source>
</evidence>
<dbReference type="CDD" id="cd00161">
    <property type="entry name" value="beta-trefoil_Ricin-like"/>
    <property type="match status" value="1"/>
</dbReference>
<sequence>MGRRRRLALVTAAAAACAFAGFTATATASTARPSGNSPIYTIISKSSGKDLDVSGSVHNGANLIIYHNHNGTNQHFRIVGDSVENPHQVEIQTLRAADGLIYCVWGDTVPGQSFGDASVQLCNGSQAEQFVSVPSNDVLYIAFQNIENGQCLDVQENGQADGTQVGLYACGENQLNQLWHAAKQ</sequence>
<dbReference type="Proteomes" id="UP000730482">
    <property type="component" value="Unassembled WGS sequence"/>
</dbReference>
<dbReference type="PROSITE" id="PS50231">
    <property type="entry name" value="RICIN_B_LECTIN"/>
    <property type="match status" value="1"/>
</dbReference>
<protein>
    <submittedName>
        <fullName evidence="4">RICIN domain-containing protein</fullName>
    </submittedName>
</protein>
<reference evidence="4 5" key="1">
    <citation type="submission" date="2020-02" db="EMBL/GenBank/DDBJ databases">
        <title>Acidophilic actinobacteria isolated from forest soil.</title>
        <authorList>
            <person name="Golinska P."/>
        </authorList>
    </citation>
    <scope>NUCLEOTIDE SEQUENCE [LARGE SCALE GENOMIC DNA]</scope>
    <source>
        <strain evidence="4 5">NL8</strain>
    </source>
</reference>
<dbReference type="EMBL" id="JAAFYZ010000023">
    <property type="protein sequence ID" value="MBS2547124.1"/>
    <property type="molecule type" value="Genomic_DNA"/>
</dbReference>
<dbReference type="SUPFAM" id="SSF50370">
    <property type="entry name" value="Ricin B-like lectins"/>
    <property type="match status" value="1"/>
</dbReference>
<feature type="domain" description="Ricin B lectin" evidence="3">
    <location>
        <begin position="35"/>
        <end position="81"/>
    </location>
</feature>
<evidence type="ECO:0000256" key="1">
    <source>
        <dbReference type="SAM" id="SignalP"/>
    </source>
</evidence>
<keyword evidence="5" id="KW-1185">Reference proteome</keyword>
<evidence type="ECO:0000313" key="5">
    <source>
        <dbReference type="Proteomes" id="UP000730482"/>
    </source>
</evidence>
<feature type="signal peptide" evidence="1">
    <location>
        <begin position="1"/>
        <end position="28"/>
    </location>
</feature>
<evidence type="ECO:0000259" key="3">
    <source>
        <dbReference type="Pfam" id="PF14200"/>
    </source>
</evidence>
<feature type="chain" id="PRO_5046898053" evidence="1">
    <location>
        <begin position="29"/>
        <end position="184"/>
    </location>
</feature>
<name>A0ABS5KM76_9ACTN</name>
<feature type="domain" description="Ricin B lectin" evidence="2">
    <location>
        <begin position="114"/>
        <end position="182"/>
    </location>
</feature>
<dbReference type="RefSeq" id="WP_212008726.1">
    <property type="nucleotide sequence ID" value="NZ_JAAFYZ010000023.1"/>
</dbReference>
<dbReference type="InterPro" id="IPR000772">
    <property type="entry name" value="Ricin_B_lectin"/>
</dbReference>
<proteinExistence type="predicted"/>
<comment type="caution">
    <text evidence="4">The sequence shown here is derived from an EMBL/GenBank/DDBJ whole genome shotgun (WGS) entry which is preliminary data.</text>
</comment>
<dbReference type="Gene3D" id="2.80.10.50">
    <property type="match status" value="2"/>
</dbReference>
<dbReference type="Pfam" id="PF00652">
    <property type="entry name" value="Ricin_B_lectin"/>
    <property type="match status" value="1"/>
</dbReference>